<evidence type="ECO:0000256" key="1">
    <source>
        <dbReference type="SAM" id="Phobius"/>
    </source>
</evidence>
<evidence type="ECO:0000313" key="2">
    <source>
        <dbReference type="EMBL" id="ODV61832.1"/>
    </source>
</evidence>
<feature type="transmembrane region" description="Helical" evidence="1">
    <location>
        <begin position="49"/>
        <end position="68"/>
    </location>
</feature>
<keyword evidence="1" id="KW-0812">Transmembrane</keyword>
<evidence type="ECO:0000313" key="3">
    <source>
        <dbReference type="Proteomes" id="UP000095038"/>
    </source>
</evidence>
<dbReference type="InParanoid" id="A0A1D2VJP4"/>
<dbReference type="RefSeq" id="XP_020048139.1">
    <property type="nucleotide sequence ID" value="XM_020189139.1"/>
</dbReference>
<gene>
    <name evidence="2" type="ORF">ASCRUDRAFT_138496</name>
</gene>
<accession>A0A1D2VJP4</accession>
<dbReference type="GeneID" id="30962775"/>
<organism evidence="2 3">
    <name type="scientific">Ascoidea rubescens DSM 1968</name>
    <dbReference type="NCBI Taxonomy" id="1344418"/>
    <lineage>
        <taxon>Eukaryota</taxon>
        <taxon>Fungi</taxon>
        <taxon>Dikarya</taxon>
        <taxon>Ascomycota</taxon>
        <taxon>Saccharomycotina</taxon>
        <taxon>Saccharomycetes</taxon>
        <taxon>Ascoideaceae</taxon>
        <taxon>Ascoidea</taxon>
    </lineage>
</organism>
<keyword evidence="1" id="KW-1133">Transmembrane helix</keyword>
<reference evidence="3" key="1">
    <citation type="submission" date="2016-05" db="EMBL/GenBank/DDBJ databases">
        <title>Comparative genomics of biotechnologically important yeasts.</title>
        <authorList>
            <consortium name="DOE Joint Genome Institute"/>
            <person name="Riley R."/>
            <person name="Haridas S."/>
            <person name="Wolfe K.H."/>
            <person name="Lopes M.R."/>
            <person name="Hittinger C.T."/>
            <person name="Goker M."/>
            <person name="Salamov A."/>
            <person name="Wisecaver J."/>
            <person name="Long T.M."/>
            <person name="Aerts A.L."/>
            <person name="Barry K."/>
            <person name="Choi C."/>
            <person name="Clum A."/>
            <person name="Coughlan A.Y."/>
            <person name="Deshpande S."/>
            <person name="Douglass A.P."/>
            <person name="Hanson S.J."/>
            <person name="Klenk H.-P."/>
            <person name="Labutti K."/>
            <person name="Lapidus A."/>
            <person name="Lindquist E."/>
            <person name="Lipzen A."/>
            <person name="Meier-Kolthoff J.P."/>
            <person name="Ohm R.A."/>
            <person name="Otillar R.P."/>
            <person name="Pangilinan J."/>
            <person name="Peng Y."/>
            <person name="Rokas A."/>
            <person name="Rosa C.A."/>
            <person name="Scheuner C."/>
            <person name="Sibirny A.A."/>
            <person name="Slot J.C."/>
            <person name="Stielow J.B."/>
            <person name="Sun H."/>
            <person name="Kurtzman C.P."/>
            <person name="Blackwell M."/>
            <person name="Grigoriev I.V."/>
            <person name="Jeffries T.W."/>
        </authorList>
    </citation>
    <scope>NUCLEOTIDE SEQUENCE [LARGE SCALE GENOMIC DNA]</scope>
    <source>
        <strain evidence="3">DSM 1968</strain>
    </source>
</reference>
<name>A0A1D2VJP4_9ASCO</name>
<dbReference type="AlphaFoldDB" id="A0A1D2VJP4"/>
<keyword evidence="1" id="KW-0472">Membrane</keyword>
<dbReference type="Proteomes" id="UP000095038">
    <property type="component" value="Unassembled WGS sequence"/>
</dbReference>
<dbReference type="EMBL" id="KV454478">
    <property type="protein sequence ID" value="ODV61832.1"/>
    <property type="molecule type" value="Genomic_DNA"/>
</dbReference>
<keyword evidence="3" id="KW-1185">Reference proteome</keyword>
<protein>
    <submittedName>
        <fullName evidence="2">Uncharacterized protein</fullName>
    </submittedName>
</protein>
<sequence length="71" mass="8211">MHAQLKITRNSGLFYNQDLKSLICKSLSFLVVIWRGNLLSGRMICKIEVVIVIYLFFSIDLNTLTLYVNDN</sequence>
<proteinExistence type="predicted"/>